<proteinExistence type="predicted"/>
<dbReference type="InterPro" id="IPR036047">
    <property type="entry name" value="F-box-like_dom_sf"/>
</dbReference>
<accession>A0A9P7JLW5</accession>
<protein>
    <recommendedName>
        <fullName evidence="3">F-box domain-containing protein</fullName>
    </recommendedName>
</protein>
<dbReference type="Proteomes" id="UP000823399">
    <property type="component" value="Unassembled WGS sequence"/>
</dbReference>
<evidence type="ECO:0000313" key="1">
    <source>
        <dbReference type="EMBL" id="KAG2088743.1"/>
    </source>
</evidence>
<dbReference type="AlphaFoldDB" id="A0A9P7JLW5"/>
<name>A0A9P7JLW5_9AGAM</name>
<dbReference type="GeneID" id="64702982"/>
<organism evidence="1 2">
    <name type="scientific">Suillus discolor</name>
    <dbReference type="NCBI Taxonomy" id="1912936"/>
    <lineage>
        <taxon>Eukaryota</taxon>
        <taxon>Fungi</taxon>
        <taxon>Dikarya</taxon>
        <taxon>Basidiomycota</taxon>
        <taxon>Agaricomycotina</taxon>
        <taxon>Agaricomycetes</taxon>
        <taxon>Agaricomycetidae</taxon>
        <taxon>Boletales</taxon>
        <taxon>Suillineae</taxon>
        <taxon>Suillaceae</taxon>
        <taxon>Suillus</taxon>
    </lineage>
</organism>
<keyword evidence="2" id="KW-1185">Reference proteome</keyword>
<comment type="caution">
    <text evidence="1">The sequence shown here is derived from an EMBL/GenBank/DDBJ whole genome shotgun (WGS) entry which is preliminary data.</text>
</comment>
<dbReference type="SUPFAM" id="SSF81383">
    <property type="entry name" value="F-box domain"/>
    <property type="match status" value="1"/>
</dbReference>
<evidence type="ECO:0000313" key="2">
    <source>
        <dbReference type="Proteomes" id="UP000823399"/>
    </source>
</evidence>
<dbReference type="RefSeq" id="XP_041285653.1">
    <property type="nucleotide sequence ID" value="XM_041440723.1"/>
</dbReference>
<evidence type="ECO:0008006" key="3">
    <source>
        <dbReference type="Google" id="ProtNLM"/>
    </source>
</evidence>
<reference evidence="1" key="1">
    <citation type="journal article" date="2020" name="New Phytol.">
        <title>Comparative genomics reveals dynamic genome evolution in host specialist ectomycorrhizal fungi.</title>
        <authorList>
            <person name="Lofgren L.A."/>
            <person name="Nguyen N.H."/>
            <person name="Vilgalys R."/>
            <person name="Ruytinx J."/>
            <person name="Liao H.L."/>
            <person name="Branco S."/>
            <person name="Kuo A."/>
            <person name="LaButti K."/>
            <person name="Lipzen A."/>
            <person name="Andreopoulos W."/>
            <person name="Pangilinan J."/>
            <person name="Riley R."/>
            <person name="Hundley H."/>
            <person name="Na H."/>
            <person name="Barry K."/>
            <person name="Grigoriev I.V."/>
            <person name="Stajich J.E."/>
            <person name="Kennedy P.G."/>
        </authorList>
    </citation>
    <scope>NUCLEOTIDE SEQUENCE</scope>
    <source>
        <strain evidence="1">FC423</strain>
    </source>
</reference>
<dbReference type="OrthoDB" id="2662061at2759"/>
<sequence>MTNFNCYIDRLPDDALRMIFESVCEKDQVTFHDYSMQNEVQKGRYWDDWYQDQCWYDESEKESNGPPPSALIAAMCVCKRWRCLMSQIPTLWTVLQISFGDRAASLEKVRTFLKLSGTHPLKITLLWNDPHNPFNGAPRRTSPLNPYLPEPVDESVAGAYLVLIILELYGHVHRWREFTLRTTSKMHIRQALVLMSRPSVHPAHMLEKLHVQLVHDQLNVDPEHHEPVIFPGSTSPINDLILFGTSWSWLSPPMFSSHLVNLRIHYCTGGGNINTATTVDVLLQLLGALVNLQTLALELDMDPPEDIMSPIALPRLHYLAMKSRKMDCWIADFLHCVHVPNLRILTLDGVLDDFMLVEIQLEGILQELIRLTDNNSSSSLLELDELHLVNFAHRADPQLLHRLYKQMTSVKVLTLGPGGFYGNDVFAMGLLPTSRGLADFPLPGLRTLIVFDIPRSYVRRIVLERLSLVGPLEELYYQEPDSRPVPEEEEDIIVPDDWQHQVEKYYRINSLKSDRYCNVVNRQWSYLT</sequence>
<gene>
    <name evidence="1" type="ORF">F5147DRAFT_764656</name>
</gene>
<dbReference type="Gene3D" id="1.20.1280.50">
    <property type="match status" value="1"/>
</dbReference>
<dbReference type="EMBL" id="JABBWM010000118">
    <property type="protein sequence ID" value="KAG2088743.1"/>
    <property type="molecule type" value="Genomic_DNA"/>
</dbReference>